<accession>A0A6A6WP24</accession>
<evidence type="ECO:0000256" key="1">
    <source>
        <dbReference type="SAM" id="MobiDB-lite"/>
    </source>
</evidence>
<reference evidence="2" key="1">
    <citation type="journal article" date="2020" name="Stud. Mycol.">
        <title>101 Dothideomycetes genomes: a test case for predicting lifestyles and emergence of pathogens.</title>
        <authorList>
            <person name="Haridas S."/>
            <person name="Albert R."/>
            <person name="Binder M."/>
            <person name="Bloem J."/>
            <person name="Labutti K."/>
            <person name="Salamov A."/>
            <person name="Andreopoulos B."/>
            <person name="Baker S."/>
            <person name="Barry K."/>
            <person name="Bills G."/>
            <person name="Bluhm B."/>
            <person name="Cannon C."/>
            <person name="Castanera R."/>
            <person name="Culley D."/>
            <person name="Daum C."/>
            <person name="Ezra D."/>
            <person name="Gonzalez J."/>
            <person name="Henrissat B."/>
            <person name="Kuo A."/>
            <person name="Liang C."/>
            <person name="Lipzen A."/>
            <person name="Lutzoni F."/>
            <person name="Magnuson J."/>
            <person name="Mondo S."/>
            <person name="Nolan M."/>
            <person name="Ohm R."/>
            <person name="Pangilinan J."/>
            <person name="Park H.-J."/>
            <person name="Ramirez L."/>
            <person name="Alfaro M."/>
            <person name="Sun H."/>
            <person name="Tritt A."/>
            <person name="Yoshinaga Y."/>
            <person name="Zwiers L.-H."/>
            <person name="Turgeon B."/>
            <person name="Goodwin S."/>
            <person name="Spatafora J."/>
            <person name="Crous P."/>
            <person name="Grigoriev I."/>
        </authorList>
    </citation>
    <scope>NUCLEOTIDE SEQUENCE</scope>
    <source>
        <strain evidence="2">CBS 109.77</strain>
    </source>
</reference>
<sequence>MAAATARRRRERPRHVGDAPRPPRHVAASPSSVSRIRRRLFGPLGIHGGRVAFLRNHPPATSISLRYTVHAGSHVDHDRGNSAPRNDGHSTCPSYLAAVSSSSSRGCGYSRVQHVTPGRSEPESDAWTRCKGRAVGPGIPVPSMDPSSIEPYHRTAPRPGDAPSSTPRLDVTRSPAALPPPFLPIPRIPMPRPHARASRFQQPDCLANPQNGLDGMALHQPPPLGRRAPPSPFGPCICLPFCKLPPRLPLCVRRRVIYEQMVRAWRADLSHHLCQCNRRRFASRNDSTNRRCTAQRRRVSRPTTPPSSRPRLGRGNVVAERLLYTNMRTSAAQPGSKDSPVRRDCRAQIPHQSPQPQLNNHCTFVRALVLDLTSVGGASRGAQQKQYRRRRPIDGQLVALRLIRRRHPTRCIPDVLLSSIERRPCNCFLPSVPGGHFFLAANGTRHGRECGTAYRPGLQSEPSESTVKGECISEMEGYSDILTGSDYTPAGPPSCGSAMCAIFLPYVENSGTQKGHSTGPRSNGNSPLYPGWSVST</sequence>
<feature type="compositionally biased region" description="Polar residues" evidence="1">
    <location>
        <begin position="512"/>
        <end position="526"/>
    </location>
</feature>
<feature type="region of interest" description="Disordered" evidence="1">
    <location>
        <begin position="285"/>
        <end position="315"/>
    </location>
</feature>
<protein>
    <submittedName>
        <fullName evidence="2">Uncharacterized protein</fullName>
    </submittedName>
</protein>
<dbReference type="AlphaFoldDB" id="A0A6A6WP24"/>
<keyword evidence="3" id="KW-1185">Reference proteome</keyword>
<dbReference type="Proteomes" id="UP000799757">
    <property type="component" value="Unassembled WGS sequence"/>
</dbReference>
<proteinExistence type="predicted"/>
<feature type="region of interest" description="Disordered" evidence="1">
    <location>
        <begin position="153"/>
        <end position="195"/>
    </location>
</feature>
<feature type="compositionally biased region" description="Basic residues" evidence="1">
    <location>
        <begin position="1"/>
        <end position="13"/>
    </location>
</feature>
<feature type="region of interest" description="Disordered" evidence="1">
    <location>
        <begin position="512"/>
        <end position="536"/>
    </location>
</feature>
<organism evidence="2 3">
    <name type="scientific">Melanomma pulvis-pyrius CBS 109.77</name>
    <dbReference type="NCBI Taxonomy" id="1314802"/>
    <lineage>
        <taxon>Eukaryota</taxon>
        <taxon>Fungi</taxon>
        <taxon>Dikarya</taxon>
        <taxon>Ascomycota</taxon>
        <taxon>Pezizomycotina</taxon>
        <taxon>Dothideomycetes</taxon>
        <taxon>Pleosporomycetidae</taxon>
        <taxon>Pleosporales</taxon>
        <taxon>Melanommataceae</taxon>
        <taxon>Melanomma</taxon>
    </lineage>
</organism>
<feature type="compositionally biased region" description="Pro residues" evidence="1">
    <location>
        <begin position="177"/>
        <end position="192"/>
    </location>
</feature>
<name>A0A6A6WP24_9PLEO</name>
<feature type="region of interest" description="Disordered" evidence="1">
    <location>
        <begin position="1"/>
        <end position="34"/>
    </location>
</feature>
<evidence type="ECO:0000313" key="3">
    <source>
        <dbReference type="Proteomes" id="UP000799757"/>
    </source>
</evidence>
<evidence type="ECO:0000313" key="2">
    <source>
        <dbReference type="EMBL" id="KAF2785840.1"/>
    </source>
</evidence>
<dbReference type="EMBL" id="MU002645">
    <property type="protein sequence ID" value="KAF2785840.1"/>
    <property type="molecule type" value="Genomic_DNA"/>
</dbReference>
<gene>
    <name evidence="2" type="ORF">K505DRAFT_422801</name>
</gene>